<organism evidence="1 2">
    <name type="scientific">[Candida] jaroonii</name>
    <dbReference type="NCBI Taxonomy" id="467808"/>
    <lineage>
        <taxon>Eukaryota</taxon>
        <taxon>Fungi</taxon>
        <taxon>Dikarya</taxon>
        <taxon>Ascomycota</taxon>
        <taxon>Saccharomycotina</taxon>
        <taxon>Pichiomycetes</taxon>
        <taxon>Debaryomycetaceae</taxon>
        <taxon>Yamadazyma</taxon>
    </lineage>
</organism>
<gene>
    <name evidence="1" type="ORF">CLIB1444_04S02476</name>
</gene>
<keyword evidence="1" id="KW-0804">Transcription</keyword>
<dbReference type="EMBL" id="CALSDN010000004">
    <property type="protein sequence ID" value="CAH6720544.1"/>
    <property type="molecule type" value="Genomic_DNA"/>
</dbReference>
<keyword evidence="1" id="KW-0240">DNA-directed RNA polymerase</keyword>
<comment type="caution">
    <text evidence="1">The sequence shown here is derived from an EMBL/GenBank/DDBJ whole genome shotgun (WGS) entry which is preliminary data.</text>
</comment>
<sequence>MSFRGKGQNRTLLPFGLDYSDVLSTDYDVEKPKIILPINAPLNDQESIQAKQSINMSKLIYDGPFYIGSGENKITTDGIERHSDKYKKVKKIGTTIDEHPYNLSFFPQELHSVMGVSKSKKLGLSSYKTNGGINQFEITDTVEKLNHMAESLDTNEEHREHEEEEEEEVEDEFDDDEDDDYNAEKYFDDGNDDYGDNDDNEEAEF</sequence>
<proteinExistence type="predicted"/>
<evidence type="ECO:0000313" key="2">
    <source>
        <dbReference type="Proteomes" id="UP001152531"/>
    </source>
</evidence>
<keyword evidence="2" id="KW-1185">Reference proteome</keyword>
<evidence type="ECO:0000313" key="1">
    <source>
        <dbReference type="EMBL" id="CAH6720544.1"/>
    </source>
</evidence>
<name>A0ACA9Y702_9ASCO</name>
<dbReference type="Proteomes" id="UP001152531">
    <property type="component" value="Unassembled WGS sequence"/>
</dbReference>
<accession>A0ACA9Y702</accession>
<protein>
    <submittedName>
        <fullName evidence="1">DNA-directed RNA polymerase III subunit RPC7</fullName>
    </submittedName>
</protein>
<reference evidence="1" key="1">
    <citation type="submission" date="2022-06" db="EMBL/GenBank/DDBJ databases">
        <authorList>
            <person name="Legras J.-L."/>
            <person name="Devillers H."/>
            <person name="Grondin C."/>
        </authorList>
    </citation>
    <scope>NUCLEOTIDE SEQUENCE</scope>
    <source>
        <strain evidence="1">CLIB 1444</strain>
    </source>
</reference>